<dbReference type="InterPro" id="IPR055348">
    <property type="entry name" value="DctQ"/>
</dbReference>
<proteinExistence type="inferred from homology"/>
<gene>
    <name evidence="11" type="ORF">NYF23_00555</name>
</gene>
<keyword evidence="2 9" id="KW-0813">Transport</keyword>
<dbReference type="Proteomes" id="UP001059934">
    <property type="component" value="Chromosome"/>
</dbReference>
<name>A0ABY5TRK2_9GAMM</name>
<evidence type="ECO:0000256" key="2">
    <source>
        <dbReference type="ARBA" id="ARBA00022448"/>
    </source>
</evidence>
<evidence type="ECO:0000256" key="6">
    <source>
        <dbReference type="ARBA" id="ARBA00022989"/>
    </source>
</evidence>
<dbReference type="PANTHER" id="PTHR35011:SF4">
    <property type="entry name" value="SLL1102 PROTEIN"/>
    <property type="match status" value="1"/>
</dbReference>
<dbReference type="Pfam" id="PF04290">
    <property type="entry name" value="DctQ"/>
    <property type="match status" value="1"/>
</dbReference>
<organism evidence="11 12">
    <name type="scientific">SAR92 clade bacterium H455</name>
    <dbReference type="NCBI Taxonomy" id="2974818"/>
    <lineage>
        <taxon>Bacteria</taxon>
        <taxon>Pseudomonadati</taxon>
        <taxon>Pseudomonadota</taxon>
        <taxon>Gammaproteobacteria</taxon>
        <taxon>Cellvibrionales</taxon>
        <taxon>Porticoccaceae</taxon>
        <taxon>SAR92 clade</taxon>
    </lineage>
</organism>
<keyword evidence="3" id="KW-1003">Cell membrane</keyword>
<feature type="transmembrane region" description="Helical" evidence="9">
    <location>
        <begin position="135"/>
        <end position="153"/>
    </location>
</feature>
<comment type="similarity">
    <text evidence="8 9">Belongs to the TRAP transporter small permease family.</text>
</comment>
<evidence type="ECO:0000256" key="7">
    <source>
        <dbReference type="ARBA" id="ARBA00023136"/>
    </source>
</evidence>
<keyword evidence="6 9" id="KW-1133">Transmembrane helix</keyword>
<evidence type="ECO:0000259" key="10">
    <source>
        <dbReference type="Pfam" id="PF04290"/>
    </source>
</evidence>
<comment type="subcellular location">
    <subcellularLocation>
        <location evidence="1 9">Cell inner membrane</location>
        <topology evidence="1 9">Multi-pass membrane protein</topology>
    </subcellularLocation>
</comment>
<keyword evidence="7 9" id="KW-0472">Membrane</keyword>
<evidence type="ECO:0000256" key="5">
    <source>
        <dbReference type="ARBA" id="ARBA00022692"/>
    </source>
</evidence>
<protein>
    <recommendedName>
        <fullName evidence="9">TRAP transporter small permease protein</fullName>
    </recommendedName>
</protein>
<keyword evidence="12" id="KW-1185">Reference proteome</keyword>
<comment type="function">
    <text evidence="9">Part of the tripartite ATP-independent periplasmic (TRAP) transport system.</text>
</comment>
<evidence type="ECO:0000313" key="11">
    <source>
        <dbReference type="EMBL" id="UVW35111.1"/>
    </source>
</evidence>
<keyword evidence="5 9" id="KW-0812">Transmembrane</keyword>
<feature type="transmembrane region" description="Helical" evidence="9">
    <location>
        <begin position="22"/>
        <end position="43"/>
    </location>
</feature>
<dbReference type="InterPro" id="IPR007387">
    <property type="entry name" value="TRAP_DctQ"/>
</dbReference>
<comment type="subunit">
    <text evidence="9">The complex comprises the extracytoplasmic solute receptor protein and the two transmembrane proteins.</text>
</comment>
<sequence>MVDLVLLIIRSIDRFTDITGRAISWLCLAMVAMTVVIVVLRYYFESGSIALQESITYMHGLVFMLGIAFTLQRGGHVRVDIFYREFSPQKKAIVDLVGGLLFLLPVSLLIFIFSWDYVAASWAIGETSEERSGIQGIYLLKTLLLLMPATLILQGLAEILKSALVLTGKQSVAEQPAETNHLEPLI</sequence>
<evidence type="ECO:0000313" key="12">
    <source>
        <dbReference type="Proteomes" id="UP001059934"/>
    </source>
</evidence>
<accession>A0ABY5TRK2</accession>
<evidence type="ECO:0000256" key="3">
    <source>
        <dbReference type="ARBA" id="ARBA00022475"/>
    </source>
</evidence>
<keyword evidence="4 9" id="KW-0997">Cell inner membrane</keyword>
<evidence type="ECO:0000256" key="9">
    <source>
        <dbReference type="RuleBase" id="RU369079"/>
    </source>
</evidence>
<reference evidence="11" key="1">
    <citation type="submission" date="2022-08" db="EMBL/GenBank/DDBJ databases">
        <title>Catabolic pathway analysis in culturable SAR92 clade bacteria reveals their overlooked roles in DMSP degradation in coastal seas.</title>
        <authorList>
            <person name="He X."/>
            <person name="Zhang X."/>
            <person name="Zhang Y."/>
        </authorList>
    </citation>
    <scope>NUCLEOTIDE SEQUENCE</scope>
    <source>
        <strain evidence="11">H455</strain>
    </source>
</reference>
<evidence type="ECO:0000256" key="8">
    <source>
        <dbReference type="ARBA" id="ARBA00038436"/>
    </source>
</evidence>
<evidence type="ECO:0000256" key="4">
    <source>
        <dbReference type="ARBA" id="ARBA00022519"/>
    </source>
</evidence>
<dbReference type="PANTHER" id="PTHR35011">
    <property type="entry name" value="2,3-DIKETO-L-GULONATE TRAP TRANSPORTER SMALL PERMEASE PROTEIN YIAM"/>
    <property type="match status" value="1"/>
</dbReference>
<dbReference type="EMBL" id="CP103416">
    <property type="protein sequence ID" value="UVW35111.1"/>
    <property type="molecule type" value="Genomic_DNA"/>
</dbReference>
<feature type="transmembrane region" description="Helical" evidence="9">
    <location>
        <begin position="92"/>
        <end position="115"/>
    </location>
</feature>
<evidence type="ECO:0000256" key="1">
    <source>
        <dbReference type="ARBA" id="ARBA00004429"/>
    </source>
</evidence>
<feature type="domain" description="Tripartite ATP-independent periplasmic transporters DctQ component" evidence="10">
    <location>
        <begin position="30"/>
        <end position="161"/>
    </location>
</feature>
<feature type="transmembrane region" description="Helical" evidence="9">
    <location>
        <begin position="55"/>
        <end position="71"/>
    </location>
</feature>